<dbReference type="GeneTree" id="ENSGT00940000160625"/>
<keyword evidence="15" id="KW-0482">Metalloprotease</keyword>
<dbReference type="NCBIfam" id="TIGR01241">
    <property type="entry name" value="FtsH_fam"/>
    <property type="match status" value="1"/>
</dbReference>
<dbReference type="FunFam" id="1.20.58.760:FF:000003">
    <property type="entry name" value="AFG3-like AAA ATPase 2"/>
    <property type="match status" value="1"/>
</dbReference>
<dbReference type="InterPro" id="IPR005936">
    <property type="entry name" value="FtsH"/>
</dbReference>
<evidence type="ECO:0000256" key="11">
    <source>
        <dbReference type="ARBA" id="ARBA00022833"/>
    </source>
</evidence>
<dbReference type="Gene3D" id="3.40.50.300">
    <property type="entry name" value="P-loop containing nucleotide triphosphate hydrolases"/>
    <property type="match status" value="1"/>
</dbReference>
<evidence type="ECO:0000256" key="6">
    <source>
        <dbReference type="ARBA" id="ARBA00022692"/>
    </source>
</evidence>
<comment type="similarity">
    <text evidence="3">In the C-terminal section; belongs to the peptidase M41 family.</text>
</comment>
<evidence type="ECO:0000256" key="19">
    <source>
        <dbReference type="SAM" id="MobiDB-lite"/>
    </source>
</evidence>
<dbReference type="InterPro" id="IPR050928">
    <property type="entry name" value="ATP-dep_Zn_Metalloprotease"/>
</dbReference>
<comment type="subcellular location">
    <subcellularLocation>
        <location evidence="2">Mitochondrion inner membrane</location>
        <topology evidence="2">Multi-pass membrane protein</topology>
    </subcellularLocation>
</comment>
<feature type="transmembrane region" description="Helical" evidence="20">
    <location>
        <begin position="248"/>
        <end position="267"/>
    </location>
</feature>
<dbReference type="SMART" id="SM00382">
    <property type="entry name" value="AAA"/>
    <property type="match status" value="1"/>
</dbReference>
<evidence type="ECO:0000256" key="4">
    <source>
        <dbReference type="ARBA" id="ARBA00010550"/>
    </source>
</evidence>
<evidence type="ECO:0000256" key="2">
    <source>
        <dbReference type="ARBA" id="ARBA00004448"/>
    </source>
</evidence>
<feature type="domain" description="AAA+ ATPase" evidence="21">
    <location>
        <begin position="332"/>
        <end position="471"/>
    </location>
</feature>
<evidence type="ECO:0000256" key="9">
    <source>
        <dbReference type="ARBA" id="ARBA00022792"/>
    </source>
</evidence>
<dbReference type="Ensembl" id="ENSSLUT00000026887.1">
    <property type="protein sequence ID" value="ENSSLUP00000026030.1"/>
    <property type="gene ID" value="ENSSLUG00000011822.1"/>
</dbReference>
<keyword evidence="5" id="KW-0645">Protease</keyword>
<evidence type="ECO:0000256" key="7">
    <source>
        <dbReference type="ARBA" id="ARBA00022723"/>
    </source>
</evidence>
<gene>
    <name evidence="22" type="primary">LOC116060450</name>
</gene>
<reference evidence="22" key="1">
    <citation type="submission" date="2025-08" db="UniProtKB">
        <authorList>
            <consortium name="Ensembl"/>
        </authorList>
    </citation>
    <scope>IDENTIFICATION</scope>
</reference>
<keyword evidence="6 20" id="KW-0812">Transmembrane</keyword>
<organism evidence="22 23">
    <name type="scientific">Sander lucioperca</name>
    <name type="common">Pike-perch</name>
    <name type="synonym">Perca lucioperca</name>
    <dbReference type="NCBI Taxonomy" id="283035"/>
    <lineage>
        <taxon>Eukaryota</taxon>
        <taxon>Metazoa</taxon>
        <taxon>Chordata</taxon>
        <taxon>Craniata</taxon>
        <taxon>Vertebrata</taxon>
        <taxon>Euteleostomi</taxon>
        <taxon>Actinopterygii</taxon>
        <taxon>Neopterygii</taxon>
        <taxon>Teleostei</taxon>
        <taxon>Neoteleostei</taxon>
        <taxon>Acanthomorphata</taxon>
        <taxon>Eupercaria</taxon>
        <taxon>Perciformes</taxon>
        <taxon>Percoidei</taxon>
        <taxon>Percidae</taxon>
        <taxon>Luciopercinae</taxon>
        <taxon>Sander</taxon>
    </lineage>
</organism>
<dbReference type="GO" id="GO:0004222">
    <property type="term" value="F:metalloendopeptidase activity"/>
    <property type="evidence" value="ECO:0007669"/>
    <property type="project" value="InterPro"/>
</dbReference>
<evidence type="ECO:0000256" key="14">
    <source>
        <dbReference type="ARBA" id="ARBA00022989"/>
    </source>
</evidence>
<evidence type="ECO:0000256" key="18">
    <source>
        <dbReference type="ARBA" id="ARBA00048778"/>
    </source>
</evidence>
<comment type="similarity">
    <text evidence="4">In the N-terminal section; belongs to the AAA ATPase family.</text>
</comment>
<dbReference type="FunFam" id="3.40.1690.20:FF:000001">
    <property type="entry name" value="AFG3-like AAA ATPase 2"/>
    <property type="match status" value="1"/>
</dbReference>
<dbReference type="PANTHER" id="PTHR43655:SF7">
    <property type="entry name" value="AFG3-LIKE PROTEIN 1"/>
    <property type="match status" value="1"/>
</dbReference>
<evidence type="ECO:0000313" key="22">
    <source>
        <dbReference type="Ensembl" id="ENSSLUP00000026030.1"/>
    </source>
</evidence>
<keyword evidence="9" id="KW-0999">Mitochondrion inner membrane</keyword>
<dbReference type="GO" id="GO:0005524">
    <property type="term" value="F:ATP binding"/>
    <property type="evidence" value="ECO:0007669"/>
    <property type="project" value="UniProtKB-KW"/>
</dbReference>
<evidence type="ECO:0000256" key="5">
    <source>
        <dbReference type="ARBA" id="ARBA00022670"/>
    </source>
</evidence>
<comment type="catalytic activity">
    <reaction evidence="18">
        <text>ATP + H2O = ADP + phosphate + H(+)</text>
        <dbReference type="Rhea" id="RHEA:13065"/>
        <dbReference type="ChEBI" id="CHEBI:15377"/>
        <dbReference type="ChEBI" id="CHEBI:15378"/>
        <dbReference type="ChEBI" id="CHEBI:30616"/>
        <dbReference type="ChEBI" id="CHEBI:43474"/>
        <dbReference type="ChEBI" id="CHEBI:456216"/>
    </reaction>
    <physiologicalReaction direction="left-to-right" evidence="18">
        <dbReference type="Rhea" id="RHEA:13066"/>
    </physiologicalReaction>
</comment>
<feature type="region of interest" description="Disordered" evidence="19">
    <location>
        <begin position="73"/>
        <end position="121"/>
    </location>
</feature>
<dbReference type="InterPro" id="IPR041569">
    <property type="entry name" value="AAA_lid_3"/>
</dbReference>
<dbReference type="Proteomes" id="UP000694568">
    <property type="component" value="Unplaced"/>
</dbReference>
<reference evidence="22" key="2">
    <citation type="submission" date="2025-09" db="UniProtKB">
        <authorList>
            <consortium name="Ensembl"/>
        </authorList>
    </citation>
    <scope>IDENTIFICATION</scope>
</reference>
<evidence type="ECO:0000256" key="17">
    <source>
        <dbReference type="ARBA" id="ARBA00023136"/>
    </source>
</evidence>
<evidence type="ECO:0000259" key="21">
    <source>
        <dbReference type="SMART" id="SM00382"/>
    </source>
</evidence>
<keyword evidence="12" id="KW-0067">ATP-binding</keyword>
<accession>A0A8C9YMG0</accession>
<dbReference type="GO" id="GO:0016887">
    <property type="term" value="F:ATP hydrolysis activity"/>
    <property type="evidence" value="ECO:0007669"/>
    <property type="project" value="InterPro"/>
</dbReference>
<keyword evidence="13" id="KW-0809">Transit peptide</keyword>
<evidence type="ECO:0000256" key="16">
    <source>
        <dbReference type="ARBA" id="ARBA00023128"/>
    </source>
</evidence>
<dbReference type="PANTHER" id="PTHR43655">
    <property type="entry name" value="ATP-DEPENDENT PROTEASE"/>
    <property type="match status" value="1"/>
</dbReference>
<dbReference type="SUPFAM" id="SSF140990">
    <property type="entry name" value="FtsH protease domain-like"/>
    <property type="match status" value="1"/>
</dbReference>
<dbReference type="Pfam" id="PF17862">
    <property type="entry name" value="AAA_lid_3"/>
    <property type="match status" value="1"/>
</dbReference>
<dbReference type="SUPFAM" id="SSF52540">
    <property type="entry name" value="P-loop containing nucleoside triphosphate hydrolases"/>
    <property type="match status" value="1"/>
</dbReference>
<dbReference type="Pfam" id="PF00004">
    <property type="entry name" value="AAA"/>
    <property type="match status" value="1"/>
</dbReference>
<sequence length="868" mass="96601">MGLLSVSVGPFRNRVWAVRTWIRDLSTISATFHNGSALPSKASLIQRRRGGLYQHSLPLARLLSSNKPPKGFEKFFPKSEESTGVNKSAEDENSKEQESLVREERDTNDDGDQRRRGGKKEESQWWTRFQDDFPLDEKAVRYFAIGAAGMTSAFLYFYFRETGMQISWKDFVQHYLNKDLVDHLEVVNKQYVKVIPQNPSKSISLVSYLWFNIGSVDSFEHNLEMAQQEMGLDSQKVPVFYSSESDGALLFSLLPTLLLVGFLLFAMRQGPMAGGQRGNPFIMSESKAKVIKGNVGIQFKDVAGCEEAKLEILELVNFLKNPRQYQDLGAKIPKGAMLSGPPGTGKTLLAKATAGEANVPFITVNGSEFQEMFVGVGAARIRDTFATARKNAPCILFIDEIDAVGRKRGRGNFGNQSEQENTLNQLLVEMDGFNSSTNVVVLAGTNRADILDPALMRPGRFDRHIYIGPPDIKGRASIFKVHLRPLKLDTSIEVEALARKLAALTPGFTGADIANVCNEAALIAARRLNQHVNTKHFEQAVERVIGGLEKKTQVLQLPEKTTVAYHEAGHAVAGWFLEHADPLLKVSIVPRGKGLGYAQYLPKEQYLFTQEQLFDRMCMMLGGRVAEQVFFRQITTGAQDDLRKVTQSAYAQVVQFGMNEAVGQMSFDLPQQGDIVTEKPFSEPKAQLIDQEVRLLIDAAFQRTLQLVTDKKEMVEKVAKRLLEKEILDKADMVELLGTRPFQEKSLYEEFVEGLGEFAEDTSLPEGLKNWNKNKGKEKHPTYGGSSPNTKSWWSSVGAEASGPSANQSNRGFVGRLICKALTGLRVTGAAKRWAIRTITEAAEKATRWLWIKRANLWIGATGMQAGT</sequence>
<evidence type="ECO:0000256" key="3">
    <source>
        <dbReference type="ARBA" id="ARBA00010044"/>
    </source>
</evidence>
<dbReference type="PROSITE" id="PS00674">
    <property type="entry name" value="AAA"/>
    <property type="match status" value="1"/>
</dbReference>
<keyword evidence="8" id="KW-0547">Nucleotide-binding</keyword>
<dbReference type="GO" id="GO:0008270">
    <property type="term" value="F:zinc ion binding"/>
    <property type="evidence" value="ECO:0007669"/>
    <property type="project" value="InterPro"/>
</dbReference>
<keyword evidence="10" id="KW-0378">Hydrolase</keyword>
<dbReference type="InterPro" id="IPR037219">
    <property type="entry name" value="Peptidase_M41-like"/>
</dbReference>
<keyword evidence="16" id="KW-0496">Mitochondrion</keyword>
<dbReference type="Pfam" id="PF06480">
    <property type="entry name" value="FtsH_ext"/>
    <property type="match status" value="1"/>
</dbReference>
<dbReference type="InterPro" id="IPR003960">
    <property type="entry name" value="ATPase_AAA_CS"/>
</dbReference>
<evidence type="ECO:0000256" key="12">
    <source>
        <dbReference type="ARBA" id="ARBA00022840"/>
    </source>
</evidence>
<dbReference type="InterPro" id="IPR000642">
    <property type="entry name" value="Peptidase_M41"/>
</dbReference>
<evidence type="ECO:0000256" key="20">
    <source>
        <dbReference type="SAM" id="Phobius"/>
    </source>
</evidence>
<protein>
    <submittedName>
        <fullName evidence="22">AFG3-like protein 1</fullName>
    </submittedName>
</protein>
<dbReference type="AlphaFoldDB" id="A0A8C9YMG0"/>
<dbReference type="InterPro" id="IPR027417">
    <property type="entry name" value="P-loop_NTPase"/>
</dbReference>
<dbReference type="Gene3D" id="3.40.1690.20">
    <property type="match status" value="1"/>
</dbReference>
<dbReference type="InterPro" id="IPR011546">
    <property type="entry name" value="Pept_M41_FtsH_extracell"/>
</dbReference>
<comment type="cofactor">
    <cofactor evidence="1">
        <name>Zn(2+)</name>
        <dbReference type="ChEBI" id="CHEBI:29105"/>
    </cofactor>
</comment>
<evidence type="ECO:0000313" key="23">
    <source>
        <dbReference type="Proteomes" id="UP000694568"/>
    </source>
</evidence>
<dbReference type="CDD" id="cd19501">
    <property type="entry name" value="RecA-like_FtsH"/>
    <property type="match status" value="1"/>
</dbReference>
<evidence type="ECO:0000256" key="8">
    <source>
        <dbReference type="ARBA" id="ARBA00022741"/>
    </source>
</evidence>
<keyword evidence="11" id="KW-0862">Zinc</keyword>
<dbReference type="FunFam" id="1.10.8.60:FF:000019">
    <property type="entry name" value="AFG3-like AAA ATPase 2"/>
    <property type="match status" value="1"/>
</dbReference>
<evidence type="ECO:0000256" key="15">
    <source>
        <dbReference type="ARBA" id="ARBA00023049"/>
    </source>
</evidence>
<keyword evidence="23" id="KW-1185">Reference proteome</keyword>
<dbReference type="Gene3D" id="1.10.8.60">
    <property type="match status" value="1"/>
</dbReference>
<evidence type="ECO:0000256" key="1">
    <source>
        <dbReference type="ARBA" id="ARBA00001947"/>
    </source>
</evidence>
<dbReference type="Pfam" id="PF01434">
    <property type="entry name" value="Peptidase_M41"/>
    <property type="match status" value="1"/>
</dbReference>
<proteinExistence type="inferred from homology"/>
<keyword evidence="14 20" id="KW-1133">Transmembrane helix</keyword>
<dbReference type="GO" id="GO:0034982">
    <property type="term" value="P:mitochondrial protein processing"/>
    <property type="evidence" value="ECO:0007669"/>
    <property type="project" value="TreeGrafter"/>
</dbReference>
<evidence type="ECO:0000256" key="13">
    <source>
        <dbReference type="ARBA" id="ARBA00022946"/>
    </source>
</evidence>
<dbReference type="Gene3D" id="1.20.58.760">
    <property type="entry name" value="Peptidase M41"/>
    <property type="match status" value="1"/>
</dbReference>
<feature type="compositionally biased region" description="Basic and acidic residues" evidence="19">
    <location>
        <begin position="111"/>
        <end position="121"/>
    </location>
</feature>
<feature type="compositionally biased region" description="Basic and acidic residues" evidence="19">
    <location>
        <begin position="88"/>
        <end position="105"/>
    </location>
</feature>
<dbReference type="HAMAP" id="MF_01458">
    <property type="entry name" value="FtsH"/>
    <property type="match status" value="1"/>
</dbReference>
<feature type="transmembrane region" description="Helical" evidence="20">
    <location>
        <begin position="139"/>
        <end position="159"/>
    </location>
</feature>
<dbReference type="FunFam" id="3.40.50.300:FF:000001">
    <property type="entry name" value="ATP-dependent zinc metalloprotease FtsH"/>
    <property type="match status" value="1"/>
</dbReference>
<dbReference type="InterPro" id="IPR003593">
    <property type="entry name" value="AAA+_ATPase"/>
</dbReference>
<name>A0A8C9YMG0_SANLU</name>
<evidence type="ECO:0000256" key="10">
    <source>
        <dbReference type="ARBA" id="ARBA00022801"/>
    </source>
</evidence>
<dbReference type="InterPro" id="IPR003959">
    <property type="entry name" value="ATPase_AAA_core"/>
</dbReference>
<dbReference type="GO" id="GO:0005745">
    <property type="term" value="C:m-AAA complex"/>
    <property type="evidence" value="ECO:0007669"/>
    <property type="project" value="TreeGrafter"/>
</dbReference>
<keyword evidence="7" id="KW-0479">Metal-binding</keyword>
<keyword evidence="17 20" id="KW-0472">Membrane</keyword>
<dbReference type="GO" id="GO:0004176">
    <property type="term" value="F:ATP-dependent peptidase activity"/>
    <property type="evidence" value="ECO:0007669"/>
    <property type="project" value="InterPro"/>
</dbReference>